<evidence type="ECO:0000259" key="3">
    <source>
        <dbReference type="Pfam" id="PF04295"/>
    </source>
</evidence>
<keyword evidence="2" id="KW-0456">Lyase</keyword>
<name>T0Z7W2_9ZZZZ</name>
<evidence type="ECO:0000256" key="2">
    <source>
        <dbReference type="ARBA" id="ARBA00023239"/>
    </source>
</evidence>
<proteinExistence type="inferred from homology"/>
<dbReference type="GO" id="GO:0016829">
    <property type="term" value="F:lyase activity"/>
    <property type="evidence" value="ECO:0007669"/>
    <property type="project" value="UniProtKB-KW"/>
</dbReference>
<gene>
    <name evidence="5" type="ORF">B1A_22112</name>
</gene>
<dbReference type="InterPro" id="IPR052172">
    <property type="entry name" value="UxaA_altronate/galactarate_dh"/>
</dbReference>
<dbReference type="InterPro" id="IPR048332">
    <property type="entry name" value="GD_AH_C"/>
</dbReference>
<evidence type="ECO:0000259" key="4">
    <source>
        <dbReference type="Pfam" id="PF20629"/>
    </source>
</evidence>
<dbReference type="Pfam" id="PF20629">
    <property type="entry name" value="GD_AH_C"/>
    <property type="match status" value="1"/>
</dbReference>
<dbReference type="AlphaFoldDB" id="T0Z7W2"/>
<protein>
    <submittedName>
        <fullName evidence="5">Altronate dehydratase</fullName>
    </submittedName>
</protein>
<feature type="non-terminal residue" evidence="5">
    <location>
        <position position="1"/>
    </location>
</feature>
<feature type="domain" description="D-galactarate/Altronate dehydratase C-terminal" evidence="4">
    <location>
        <begin position="94"/>
        <end position="192"/>
    </location>
</feature>
<comment type="similarity">
    <text evidence="1">Belongs to the UxaA family.</text>
</comment>
<accession>T0Z7W2</accession>
<comment type="caution">
    <text evidence="5">The sequence shown here is derived from an EMBL/GenBank/DDBJ whole genome shotgun (WGS) entry which is preliminary data.</text>
</comment>
<feature type="domain" description="D-galactarate/Altronate dehydratase second" evidence="3">
    <location>
        <begin position="2"/>
        <end position="82"/>
    </location>
</feature>
<dbReference type="PANTHER" id="PTHR30536">
    <property type="entry name" value="ALTRONATE/GALACTARATE DEHYDRATASE"/>
    <property type="match status" value="1"/>
</dbReference>
<dbReference type="GO" id="GO:0019698">
    <property type="term" value="P:D-galacturonate catabolic process"/>
    <property type="evidence" value="ECO:0007669"/>
    <property type="project" value="TreeGrafter"/>
</dbReference>
<evidence type="ECO:0000256" key="1">
    <source>
        <dbReference type="ARBA" id="ARBA00010986"/>
    </source>
</evidence>
<organism evidence="5">
    <name type="scientific">mine drainage metagenome</name>
    <dbReference type="NCBI Taxonomy" id="410659"/>
    <lineage>
        <taxon>unclassified sequences</taxon>
        <taxon>metagenomes</taxon>
        <taxon>ecological metagenomes</taxon>
    </lineage>
</organism>
<evidence type="ECO:0000313" key="5">
    <source>
        <dbReference type="EMBL" id="EQD25880.1"/>
    </source>
</evidence>
<dbReference type="PANTHER" id="PTHR30536:SF5">
    <property type="entry name" value="ALTRONATE DEHYDRATASE"/>
    <property type="match status" value="1"/>
</dbReference>
<reference evidence="5" key="1">
    <citation type="submission" date="2013-08" db="EMBL/GenBank/DDBJ databases">
        <authorList>
            <person name="Mendez C."/>
            <person name="Richter M."/>
            <person name="Ferrer M."/>
            <person name="Sanchez J."/>
        </authorList>
    </citation>
    <scope>NUCLEOTIDE SEQUENCE</scope>
</reference>
<dbReference type="EMBL" id="AUZX01016352">
    <property type="protein sequence ID" value="EQD25880.1"/>
    <property type="molecule type" value="Genomic_DNA"/>
</dbReference>
<reference evidence="5" key="2">
    <citation type="journal article" date="2014" name="ISME J.">
        <title>Microbial stratification in low pH oxic and suboxic macroscopic growths along an acid mine drainage.</title>
        <authorList>
            <person name="Mendez-Garcia C."/>
            <person name="Mesa V."/>
            <person name="Sprenger R.R."/>
            <person name="Richter M."/>
            <person name="Diez M.S."/>
            <person name="Solano J."/>
            <person name="Bargiela R."/>
            <person name="Golyshina O.V."/>
            <person name="Manteca A."/>
            <person name="Ramos J.L."/>
            <person name="Gallego J.R."/>
            <person name="Llorente I."/>
            <person name="Martins Dos Santos V.A."/>
            <person name="Jensen O.N."/>
            <person name="Pelaez A.I."/>
            <person name="Sanchez J."/>
            <person name="Ferrer M."/>
        </authorList>
    </citation>
    <scope>NUCLEOTIDE SEQUENCE</scope>
</reference>
<dbReference type="Pfam" id="PF04295">
    <property type="entry name" value="GD_AH_second"/>
    <property type="match status" value="1"/>
</dbReference>
<feature type="non-terminal residue" evidence="5">
    <location>
        <position position="192"/>
    </location>
</feature>
<sequence length="192" mass="20397">SYGRLQFGEDLELTFRTLIGTGANPNVAAVVVVGIEPSWTDRVADGIALTQKPVGRLSIERNGDLNTIASGARMAAKFLQDASEIQRTPVERHEVMMSIKCGESDTTSGLGACPTTSQAVDRTVAAGGTVLFGETTELTGGEHLIAKRCINDAVRDKFMAFFDDYMATVEEQGVDLLGSQPTQGNIRGGLST</sequence>
<dbReference type="InterPro" id="IPR007392">
    <property type="entry name" value="GD_AH_second"/>
</dbReference>